<reference evidence="1 2" key="1">
    <citation type="submission" date="2016-10" db="EMBL/GenBank/DDBJ databases">
        <authorList>
            <person name="de Groot N.N."/>
        </authorList>
    </citation>
    <scope>NUCLEOTIDE SEQUENCE [LARGE SCALE GENOMIC DNA]</scope>
    <source>
        <strain evidence="1 2">DSM 15695</strain>
    </source>
</reference>
<dbReference type="Pfam" id="PF05595">
    <property type="entry name" value="DUF771"/>
    <property type="match status" value="1"/>
</dbReference>
<evidence type="ECO:0008006" key="3">
    <source>
        <dbReference type="Google" id="ProtNLM"/>
    </source>
</evidence>
<dbReference type="AlphaFoldDB" id="A0A1H9BW03"/>
<accession>A0A1H9BW03</accession>
<keyword evidence="2" id="KW-1185">Reference proteome</keyword>
<dbReference type="OrthoDB" id="2139829at2"/>
<proteinExistence type="predicted"/>
<gene>
    <name evidence="1" type="ORF">SAMN04488558_103124</name>
</gene>
<dbReference type="RefSeq" id="WP_092570912.1">
    <property type="nucleotide sequence ID" value="NZ_CP149446.1"/>
</dbReference>
<sequence length="98" mass="11600">MSIAELLELEKESLIKAYEQKIAKIEQSKDDGVGDMKWLREKIGISSTDTIKEILLIPFKDELQGKLVFYSDVQGKPWRFNKQPLIKWLEENFERIDW</sequence>
<evidence type="ECO:0000313" key="1">
    <source>
        <dbReference type="EMBL" id="SEP93166.1"/>
    </source>
</evidence>
<dbReference type="Proteomes" id="UP000198833">
    <property type="component" value="Unassembled WGS sequence"/>
</dbReference>
<organism evidence="1 2">
    <name type="scientific">Ignavigranum ruoffiae</name>
    <dbReference type="NCBI Taxonomy" id="89093"/>
    <lineage>
        <taxon>Bacteria</taxon>
        <taxon>Bacillati</taxon>
        <taxon>Bacillota</taxon>
        <taxon>Bacilli</taxon>
        <taxon>Lactobacillales</taxon>
        <taxon>Aerococcaceae</taxon>
        <taxon>Ignavigranum</taxon>
    </lineage>
</organism>
<dbReference type="EMBL" id="FOEN01000003">
    <property type="protein sequence ID" value="SEP93166.1"/>
    <property type="molecule type" value="Genomic_DNA"/>
</dbReference>
<name>A0A1H9BW03_9LACT</name>
<dbReference type="InterPro" id="IPR008489">
    <property type="entry name" value="DUF771"/>
</dbReference>
<dbReference type="STRING" id="89093.SAMN04488558_103124"/>
<protein>
    <recommendedName>
        <fullName evidence="3">DUF771 domain-containing protein</fullName>
    </recommendedName>
</protein>
<evidence type="ECO:0000313" key="2">
    <source>
        <dbReference type="Proteomes" id="UP000198833"/>
    </source>
</evidence>